<dbReference type="SUPFAM" id="SSF53335">
    <property type="entry name" value="S-adenosyl-L-methionine-dependent methyltransferases"/>
    <property type="match status" value="1"/>
</dbReference>
<dbReference type="GO" id="GO:0032259">
    <property type="term" value="P:methylation"/>
    <property type="evidence" value="ECO:0007669"/>
    <property type="project" value="UniProtKB-KW"/>
</dbReference>
<proteinExistence type="predicted"/>
<dbReference type="EMBL" id="JAAVJL010000001">
    <property type="protein sequence ID" value="NMF56633.1"/>
    <property type="molecule type" value="Genomic_DNA"/>
</dbReference>
<gene>
    <name evidence="2" type="ORF">HC246_00955</name>
</gene>
<dbReference type="Proteomes" id="UP000738376">
    <property type="component" value="Unassembled WGS sequence"/>
</dbReference>
<evidence type="ECO:0000259" key="1">
    <source>
        <dbReference type="Pfam" id="PF05050"/>
    </source>
</evidence>
<keyword evidence="2" id="KW-0808">Transferase</keyword>
<organism evidence="2 3">
    <name type="scientific">Pseudanabaena yagii GIHE-NHR1</name>
    <dbReference type="NCBI Taxonomy" id="2722753"/>
    <lineage>
        <taxon>Bacteria</taxon>
        <taxon>Bacillati</taxon>
        <taxon>Cyanobacteriota</taxon>
        <taxon>Cyanophyceae</taxon>
        <taxon>Pseudanabaenales</taxon>
        <taxon>Pseudanabaenaceae</taxon>
        <taxon>Pseudanabaena</taxon>
        <taxon>Pseudanabaena yagii</taxon>
    </lineage>
</organism>
<sequence>MLILVLLGLYYSDSISSKFTHAVSTTTLQSLLNFSGVKTITLMKIDVEGYELQILYGLGKSFTTAAYNH</sequence>
<dbReference type="GO" id="GO:0008168">
    <property type="term" value="F:methyltransferase activity"/>
    <property type="evidence" value="ECO:0007669"/>
    <property type="project" value="UniProtKB-KW"/>
</dbReference>
<dbReference type="RefSeq" id="WP_169361756.1">
    <property type="nucleotide sequence ID" value="NZ_JAAVJL010000001.1"/>
</dbReference>
<protein>
    <submittedName>
        <fullName evidence="2">FkbM family methyltransferase</fullName>
    </submittedName>
</protein>
<name>A0ABX1LKK0_9CYAN</name>
<accession>A0ABX1LKK0</accession>
<evidence type="ECO:0000313" key="2">
    <source>
        <dbReference type="EMBL" id="NMF56633.1"/>
    </source>
</evidence>
<reference evidence="2 3" key="1">
    <citation type="submission" date="2020-03" db="EMBL/GenBank/DDBJ databases">
        <title>Draft Genome Sequence of 2-Methylisoborneol Producing Pseudanabaena yagii Strain GIHE-NHR1 Isolated from North Han River in South Korea.</title>
        <authorList>
            <person name="Jeong J."/>
        </authorList>
    </citation>
    <scope>NUCLEOTIDE SEQUENCE [LARGE SCALE GENOMIC DNA]</scope>
    <source>
        <strain evidence="2 3">GIHE-NHR1</strain>
    </source>
</reference>
<dbReference type="InterPro" id="IPR006342">
    <property type="entry name" value="FkbM_mtfrase"/>
</dbReference>
<feature type="domain" description="Methyltransferase FkbM" evidence="1">
    <location>
        <begin position="18"/>
        <end position="63"/>
    </location>
</feature>
<dbReference type="Gene3D" id="3.40.50.150">
    <property type="entry name" value="Vaccinia Virus protein VP39"/>
    <property type="match status" value="1"/>
</dbReference>
<evidence type="ECO:0000313" key="3">
    <source>
        <dbReference type="Proteomes" id="UP000738376"/>
    </source>
</evidence>
<dbReference type="InterPro" id="IPR029063">
    <property type="entry name" value="SAM-dependent_MTases_sf"/>
</dbReference>
<comment type="caution">
    <text evidence="2">The sequence shown here is derived from an EMBL/GenBank/DDBJ whole genome shotgun (WGS) entry which is preliminary data.</text>
</comment>
<keyword evidence="3" id="KW-1185">Reference proteome</keyword>
<keyword evidence="2" id="KW-0489">Methyltransferase</keyword>
<dbReference type="Pfam" id="PF05050">
    <property type="entry name" value="Methyltransf_21"/>
    <property type="match status" value="1"/>
</dbReference>